<sequence>MTLALFVNLSSSSGGPRPALAQVKELAQADVHTSWSLSQTTSLGLTSRHKKPRGGDVAQTNDPSAIDAEATAPPNQTTTSLTPSSRLRKSRDRKKTKPVEMTEAEPAPSAVSDPLVKQNLRDAVPPSRRPVVTPSTQPLPKSPTVQEQQRPETAVASNSRGQTAVTPAAAVPASAVTNDRFNDATPPAPGTLRASSLPPDAVVDPLPPEPTPAAPAVPAVFGEDASRIATPPAREGVPHRFHHCRDGLIVLILVLPLGGRQDIDDVDDAGVCATPDCIRHAHVLGLLNRSEDGDSVPGPCDDFGKFVCSAARNRYGRLAADVVSQMILNWAASLMYEAPALSPKLDNFSKPAAMIQACTLCKGCGEASAKALVEFVANRTFGWPTVGDDHEGNPSRRYDSAVTLQALVELSVEWALPLWFRLELSTPSHLHGRRVFYILPSPMPSLWDGFHRDLLSVGDTYATYLGLFNDTILSMRKPPQHYSTFLTERSKDFQLEIFETLRETTEAAEPLFVELGQLHPILRNVRAGDWYRILQSVYNVSPPVSQRDLVFLSNGRLLTAIGNLFSTRTPTDIFYHTTWWFLQAMGPFASDAVFSFLNANPTGKLFLQTMCGVQLESSYYDSLAAVNKAKIPGDQRLAISIYLRNVRTVAAERIRSFDSINNTARDSLSNTLEKTVDFIWPEKDVEELERYHGWPNASLGDYFSQWISRSPHVHDSSNGSAPLDSRSKVYRLDGRHVTSYDPLSNVISVSVAALLFTAVLLQWHQRHDLRRFRVHLCHGSS</sequence>
<proteinExistence type="predicted"/>
<gene>
    <name evidence="2" type="ORF">HPB48_019792</name>
</gene>
<organism evidence="2 3">
    <name type="scientific">Haemaphysalis longicornis</name>
    <name type="common">Bush tick</name>
    <dbReference type="NCBI Taxonomy" id="44386"/>
    <lineage>
        <taxon>Eukaryota</taxon>
        <taxon>Metazoa</taxon>
        <taxon>Ecdysozoa</taxon>
        <taxon>Arthropoda</taxon>
        <taxon>Chelicerata</taxon>
        <taxon>Arachnida</taxon>
        <taxon>Acari</taxon>
        <taxon>Parasitiformes</taxon>
        <taxon>Ixodida</taxon>
        <taxon>Ixodoidea</taxon>
        <taxon>Ixodidae</taxon>
        <taxon>Haemaphysalinae</taxon>
        <taxon>Haemaphysalis</taxon>
    </lineage>
</organism>
<feature type="compositionally biased region" description="Basic residues" evidence="1">
    <location>
        <begin position="86"/>
        <end position="96"/>
    </location>
</feature>
<reference evidence="2 3" key="1">
    <citation type="journal article" date="2020" name="Cell">
        <title>Large-Scale Comparative Analyses of Tick Genomes Elucidate Their Genetic Diversity and Vector Capacities.</title>
        <authorList>
            <consortium name="Tick Genome and Microbiome Consortium (TIGMIC)"/>
            <person name="Jia N."/>
            <person name="Wang J."/>
            <person name="Shi W."/>
            <person name="Du L."/>
            <person name="Sun Y."/>
            <person name="Zhan W."/>
            <person name="Jiang J.F."/>
            <person name="Wang Q."/>
            <person name="Zhang B."/>
            <person name="Ji P."/>
            <person name="Bell-Sakyi L."/>
            <person name="Cui X.M."/>
            <person name="Yuan T.T."/>
            <person name="Jiang B.G."/>
            <person name="Yang W.F."/>
            <person name="Lam T.T."/>
            <person name="Chang Q.C."/>
            <person name="Ding S.J."/>
            <person name="Wang X.J."/>
            <person name="Zhu J.G."/>
            <person name="Ruan X.D."/>
            <person name="Zhao L."/>
            <person name="Wei J.T."/>
            <person name="Ye R.Z."/>
            <person name="Que T.C."/>
            <person name="Du C.H."/>
            <person name="Zhou Y.H."/>
            <person name="Cheng J.X."/>
            <person name="Dai P.F."/>
            <person name="Guo W.B."/>
            <person name="Han X.H."/>
            <person name="Huang E.J."/>
            <person name="Li L.F."/>
            <person name="Wei W."/>
            <person name="Gao Y.C."/>
            <person name="Liu J.Z."/>
            <person name="Shao H.Z."/>
            <person name="Wang X."/>
            <person name="Wang C.C."/>
            <person name="Yang T.C."/>
            <person name="Huo Q.B."/>
            <person name="Li W."/>
            <person name="Chen H.Y."/>
            <person name="Chen S.E."/>
            <person name="Zhou L.G."/>
            <person name="Ni X.B."/>
            <person name="Tian J.H."/>
            <person name="Sheng Y."/>
            <person name="Liu T."/>
            <person name="Pan Y.S."/>
            <person name="Xia L.Y."/>
            <person name="Li J."/>
            <person name="Zhao F."/>
            <person name="Cao W.C."/>
        </authorList>
    </citation>
    <scope>NUCLEOTIDE SEQUENCE [LARGE SCALE GENOMIC DNA]</scope>
    <source>
        <strain evidence="2">HaeL-2018</strain>
    </source>
</reference>
<protein>
    <submittedName>
        <fullName evidence="2">Uncharacterized protein</fullName>
    </submittedName>
</protein>
<dbReference type="InterPro" id="IPR024079">
    <property type="entry name" value="MetalloPept_cat_dom_sf"/>
</dbReference>
<dbReference type="SUPFAM" id="SSF55486">
    <property type="entry name" value="Metalloproteases ('zincins'), catalytic domain"/>
    <property type="match status" value="1"/>
</dbReference>
<dbReference type="Gene3D" id="1.10.1380.10">
    <property type="entry name" value="Neutral endopeptidase , domain2"/>
    <property type="match status" value="1"/>
</dbReference>
<dbReference type="InterPro" id="IPR042089">
    <property type="entry name" value="Peptidase_M13_dom_2"/>
</dbReference>
<feature type="compositionally biased region" description="Low complexity" evidence="1">
    <location>
        <begin position="33"/>
        <end position="46"/>
    </location>
</feature>
<evidence type="ECO:0000256" key="1">
    <source>
        <dbReference type="SAM" id="MobiDB-lite"/>
    </source>
</evidence>
<evidence type="ECO:0000313" key="3">
    <source>
        <dbReference type="Proteomes" id="UP000821853"/>
    </source>
</evidence>
<feature type="compositionally biased region" description="Low complexity" evidence="1">
    <location>
        <begin position="124"/>
        <end position="136"/>
    </location>
</feature>
<dbReference type="Proteomes" id="UP000821853">
    <property type="component" value="Chromosome 4"/>
</dbReference>
<dbReference type="VEuPathDB" id="VectorBase:HLOH_046590"/>
<keyword evidence="3" id="KW-1185">Reference proteome</keyword>
<dbReference type="Gene3D" id="3.40.390.10">
    <property type="entry name" value="Collagenase (Catalytic Domain)"/>
    <property type="match status" value="1"/>
</dbReference>
<evidence type="ECO:0000313" key="2">
    <source>
        <dbReference type="EMBL" id="KAH9372969.1"/>
    </source>
</evidence>
<feature type="region of interest" description="Disordered" evidence="1">
    <location>
        <begin position="26"/>
        <end position="216"/>
    </location>
</feature>
<feature type="compositionally biased region" description="Low complexity" evidence="1">
    <location>
        <begin position="163"/>
        <end position="177"/>
    </location>
</feature>
<comment type="caution">
    <text evidence="2">The sequence shown here is derived from an EMBL/GenBank/DDBJ whole genome shotgun (WGS) entry which is preliminary data.</text>
</comment>
<dbReference type="EMBL" id="JABSTR010000006">
    <property type="protein sequence ID" value="KAH9372969.1"/>
    <property type="molecule type" value="Genomic_DNA"/>
</dbReference>
<accession>A0A9J6GDS0</accession>
<name>A0A9J6GDS0_HAELO</name>
<dbReference type="AlphaFoldDB" id="A0A9J6GDS0"/>
<dbReference type="GO" id="GO:0008237">
    <property type="term" value="F:metallopeptidase activity"/>
    <property type="evidence" value="ECO:0007669"/>
    <property type="project" value="InterPro"/>
</dbReference>
<feature type="compositionally biased region" description="Pro residues" evidence="1">
    <location>
        <begin position="205"/>
        <end position="215"/>
    </location>
</feature>